<reference evidence="10" key="1">
    <citation type="submission" date="2016-10" db="EMBL/GenBank/DDBJ databases">
        <authorList>
            <person name="Varghese N."/>
            <person name="Submissions S."/>
        </authorList>
    </citation>
    <scope>NUCLEOTIDE SEQUENCE [LARGE SCALE GENOMIC DNA]</scope>
    <source>
        <strain evidence="10">DSM 16995</strain>
    </source>
</reference>
<keyword evidence="3" id="KW-1003">Cell membrane</keyword>
<keyword evidence="6 8" id="KW-0472">Membrane</keyword>
<keyword evidence="4 8" id="KW-0812">Transmembrane</keyword>
<name>A0A1G9H3N0_9BACT</name>
<dbReference type="PANTHER" id="PTHR20855:SF3">
    <property type="entry name" value="LD03007P"/>
    <property type="match status" value="1"/>
</dbReference>
<gene>
    <name evidence="9" type="ORF">SAMN05660337_1992</name>
</gene>
<feature type="transmembrane region" description="Helical" evidence="8">
    <location>
        <begin position="41"/>
        <end position="61"/>
    </location>
</feature>
<dbReference type="RefSeq" id="WP_092160663.1">
    <property type="nucleotide sequence ID" value="NZ_FNGA01000003.1"/>
</dbReference>
<feature type="transmembrane region" description="Helical" evidence="8">
    <location>
        <begin position="81"/>
        <end position="98"/>
    </location>
</feature>
<dbReference type="GO" id="GO:0005886">
    <property type="term" value="C:plasma membrane"/>
    <property type="evidence" value="ECO:0007669"/>
    <property type="project" value="UniProtKB-SubCell"/>
</dbReference>
<evidence type="ECO:0000313" key="10">
    <source>
        <dbReference type="Proteomes" id="UP000199053"/>
    </source>
</evidence>
<evidence type="ECO:0000256" key="7">
    <source>
        <dbReference type="PIRSR" id="PIRSR604254-1"/>
    </source>
</evidence>
<evidence type="ECO:0000256" key="4">
    <source>
        <dbReference type="ARBA" id="ARBA00022692"/>
    </source>
</evidence>
<dbReference type="STRING" id="246191.SAMN05660337_1992"/>
<dbReference type="GO" id="GO:0140911">
    <property type="term" value="F:pore-forming activity"/>
    <property type="evidence" value="ECO:0007669"/>
    <property type="project" value="InterPro"/>
</dbReference>
<dbReference type="Pfam" id="PF03006">
    <property type="entry name" value="HlyIII"/>
    <property type="match status" value="1"/>
</dbReference>
<dbReference type="AlphaFoldDB" id="A0A1G9H3N0"/>
<organism evidence="9 10">
    <name type="scientific">Maridesulfovibrio ferrireducens</name>
    <dbReference type="NCBI Taxonomy" id="246191"/>
    <lineage>
        <taxon>Bacteria</taxon>
        <taxon>Pseudomonadati</taxon>
        <taxon>Thermodesulfobacteriota</taxon>
        <taxon>Desulfovibrionia</taxon>
        <taxon>Desulfovibrionales</taxon>
        <taxon>Desulfovibrionaceae</taxon>
        <taxon>Maridesulfovibrio</taxon>
    </lineage>
</organism>
<evidence type="ECO:0000256" key="6">
    <source>
        <dbReference type="ARBA" id="ARBA00023136"/>
    </source>
</evidence>
<feature type="transmembrane region" description="Helical" evidence="8">
    <location>
        <begin position="158"/>
        <end position="178"/>
    </location>
</feature>
<evidence type="ECO:0000256" key="5">
    <source>
        <dbReference type="ARBA" id="ARBA00022989"/>
    </source>
</evidence>
<dbReference type="PANTHER" id="PTHR20855">
    <property type="entry name" value="ADIPOR/PROGESTIN RECEPTOR-RELATED"/>
    <property type="match status" value="1"/>
</dbReference>
<evidence type="ECO:0000256" key="2">
    <source>
        <dbReference type="ARBA" id="ARBA00008488"/>
    </source>
</evidence>
<protein>
    <submittedName>
        <fullName evidence="9">Hemolysin III</fullName>
    </submittedName>
</protein>
<dbReference type="Proteomes" id="UP000199053">
    <property type="component" value="Unassembled WGS sequence"/>
</dbReference>
<keyword evidence="7" id="KW-0479">Metal-binding</keyword>
<feature type="transmembrane region" description="Helical" evidence="8">
    <location>
        <begin position="193"/>
        <end position="213"/>
    </location>
</feature>
<feature type="binding site" evidence="7">
    <location>
        <position position="191"/>
    </location>
    <ligand>
        <name>Zn(2+)</name>
        <dbReference type="ChEBI" id="CHEBI:29105"/>
    </ligand>
</feature>
<evidence type="ECO:0000313" key="9">
    <source>
        <dbReference type="EMBL" id="SDL07489.1"/>
    </source>
</evidence>
<keyword evidence="10" id="KW-1185">Reference proteome</keyword>
<evidence type="ECO:0000256" key="1">
    <source>
        <dbReference type="ARBA" id="ARBA00004651"/>
    </source>
</evidence>
<sequence>MLRYIRDPMNGLTHFIGFCLAIVGLKMLLDISIDPTNVMHVVTFSVFGVGMILLYLASTLYHWLPLSEKGIRYLRKIDHSMIFIYIAATYTPICLIGLKGVWGWSIFGCVWAMAVGGIITKFFWLHAPRWLSTGFYLAMGWAAIIAIWPLIQALQIGALLWLLAGGILYSIGAVIYALKRPDPWPGILGFHEIFHLFVMAGSFCHFWVMYEYLSRMK</sequence>
<dbReference type="EMBL" id="FNGA01000003">
    <property type="protein sequence ID" value="SDL07489.1"/>
    <property type="molecule type" value="Genomic_DNA"/>
</dbReference>
<dbReference type="OrthoDB" id="9813689at2"/>
<comment type="similarity">
    <text evidence="2">Belongs to the UPF0073 (Hly-III) family.</text>
</comment>
<feature type="transmembrane region" description="Helical" evidence="8">
    <location>
        <begin position="12"/>
        <end position="29"/>
    </location>
</feature>
<feature type="binding site" evidence="7">
    <location>
        <position position="195"/>
    </location>
    <ligand>
        <name>Zn(2+)</name>
        <dbReference type="ChEBI" id="CHEBI:29105"/>
    </ligand>
</feature>
<feature type="binding site" evidence="7">
    <location>
        <position position="62"/>
    </location>
    <ligand>
        <name>Zn(2+)</name>
        <dbReference type="ChEBI" id="CHEBI:29105"/>
    </ligand>
</feature>
<dbReference type="InterPro" id="IPR005744">
    <property type="entry name" value="Hy-lIII"/>
</dbReference>
<dbReference type="NCBIfam" id="TIGR01065">
    <property type="entry name" value="hlyIII"/>
    <property type="match status" value="1"/>
</dbReference>
<comment type="subcellular location">
    <subcellularLocation>
        <location evidence="1">Cell membrane</location>
        <topology evidence="1">Multi-pass membrane protein</topology>
    </subcellularLocation>
</comment>
<accession>A0A1G9H3N0</accession>
<dbReference type="GO" id="GO:0046872">
    <property type="term" value="F:metal ion binding"/>
    <property type="evidence" value="ECO:0007669"/>
    <property type="project" value="UniProtKB-KW"/>
</dbReference>
<keyword evidence="5 8" id="KW-1133">Transmembrane helix</keyword>
<feature type="transmembrane region" description="Helical" evidence="8">
    <location>
        <begin position="130"/>
        <end position="151"/>
    </location>
</feature>
<evidence type="ECO:0000256" key="3">
    <source>
        <dbReference type="ARBA" id="ARBA00022475"/>
    </source>
</evidence>
<proteinExistence type="inferred from homology"/>
<keyword evidence="7" id="KW-0862">Zinc</keyword>
<feature type="transmembrane region" description="Helical" evidence="8">
    <location>
        <begin position="105"/>
        <end position="124"/>
    </location>
</feature>
<dbReference type="InterPro" id="IPR004254">
    <property type="entry name" value="AdipoR/HlyIII-related"/>
</dbReference>
<evidence type="ECO:0000256" key="8">
    <source>
        <dbReference type="SAM" id="Phobius"/>
    </source>
</evidence>